<keyword evidence="7" id="KW-0496">Mitochondrion</keyword>
<keyword evidence="5" id="KW-0677">Repeat</keyword>
<evidence type="ECO:0000256" key="5">
    <source>
        <dbReference type="ARBA" id="ARBA00022737"/>
    </source>
</evidence>
<organism evidence="10 11">
    <name type="scientific">Mycena metata</name>
    <dbReference type="NCBI Taxonomy" id="1033252"/>
    <lineage>
        <taxon>Eukaryota</taxon>
        <taxon>Fungi</taxon>
        <taxon>Dikarya</taxon>
        <taxon>Basidiomycota</taxon>
        <taxon>Agaricomycotina</taxon>
        <taxon>Agaricomycetes</taxon>
        <taxon>Agaricomycetidae</taxon>
        <taxon>Agaricales</taxon>
        <taxon>Marasmiineae</taxon>
        <taxon>Mycenaceae</taxon>
        <taxon>Mycena</taxon>
    </lineage>
</organism>
<name>A0AAD7NP97_9AGAR</name>
<evidence type="ECO:0000256" key="1">
    <source>
        <dbReference type="ARBA" id="ARBA00004225"/>
    </source>
</evidence>
<dbReference type="PANTHER" id="PTHR45624:SF12">
    <property type="entry name" value="MITOCHONDRIAL ORNITHINE TRANSPORTER 1"/>
    <property type="match status" value="1"/>
</dbReference>
<comment type="similarity">
    <text evidence="2">Belongs to the mitochondrial carrier (TC 2.A.29) family.</text>
</comment>
<sequence>MVVLFRLRLSLSLPCWPRHSHDVGQAAASPSSCGLPSSILLCSITLPETEFPQSSSCLKTISSEELHRNPGGETSKKNGSKRRSFLQLWTVGHPDNPPGHRRLRLCPRRARVHNDLANETGGAGGATLTRPQRFLAGVLTGLANGFLSGPEEHIRIRKSSLMSPQFNSLELTRNRRPANPPRPRPRPTPAPSSRSGRSTPHDLGGVFKGQNVTFVREAAGYGVYFLAYEKLVQRELRLHPRIKREELSPVKAGAATGYALWAIIYPIDMIKSRM</sequence>
<gene>
    <name evidence="10" type="ORF">B0H16DRAFT_1715481</name>
</gene>
<evidence type="ECO:0000256" key="8">
    <source>
        <dbReference type="ARBA" id="ARBA00023136"/>
    </source>
</evidence>
<dbReference type="GO" id="GO:0031966">
    <property type="term" value="C:mitochondrial membrane"/>
    <property type="evidence" value="ECO:0007669"/>
    <property type="project" value="UniProtKB-SubCell"/>
</dbReference>
<dbReference type="PANTHER" id="PTHR45624">
    <property type="entry name" value="MITOCHONDRIAL BASIC AMINO ACIDS TRANSPORTER-RELATED"/>
    <property type="match status" value="1"/>
</dbReference>
<protein>
    <recommendedName>
        <fullName evidence="12">Mitochondrial carrier protein</fullName>
    </recommendedName>
</protein>
<dbReference type="Proteomes" id="UP001215598">
    <property type="component" value="Unassembled WGS sequence"/>
</dbReference>
<feature type="region of interest" description="Disordered" evidence="9">
    <location>
        <begin position="62"/>
        <end position="81"/>
    </location>
</feature>
<dbReference type="SUPFAM" id="SSF103506">
    <property type="entry name" value="Mitochondrial carrier"/>
    <property type="match status" value="1"/>
</dbReference>
<evidence type="ECO:0000256" key="3">
    <source>
        <dbReference type="ARBA" id="ARBA00022448"/>
    </source>
</evidence>
<keyword evidence="4" id="KW-0812">Transmembrane</keyword>
<feature type="compositionally biased region" description="Pro residues" evidence="9">
    <location>
        <begin position="178"/>
        <end position="190"/>
    </location>
</feature>
<keyword evidence="3" id="KW-0813">Transport</keyword>
<evidence type="ECO:0008006" key="12">
    <source>
        <dbReference type="Google" id="ProtNLM"/>
    </source>
</evidence>
<evidence type="ECO:0000256" key="7">
    <source>
        <dbReference type="ARBA" id="ARBA00023128"/>
    </source>
</evidence>
<dbReference type="AlphaFoldDB" id="A0AAD7NP97"/>
<dbReference type="InterPro" id="IPR050567">
    <property type="entry name" value="Mitochondrial_Carrier"/>
</dbReference>
<evidence type="ECO:0000313" key="10">
    <source>
        <dbReference type="EMBL" id="KAJ7769826.1"/>
    </source>
</evidence>
<keyword evidence="8" id="KW-0472">Membrane</keyword>
<keyword evidence="6" id="KW-1133">Transmembrane helix</keyword>
<dbReference type="InterPro" id="IPR023395">
    <property type="entry name" value="MCP_dom_sf"/>
</dbReference>
<evidence type="ECO:0000313" key="11">
    <source>
        <dbReference type="Proteomes" id="UP001215598"/>
    </source>
</evidence>
<dbReference type="GO" id="GO:1990575">
    <property type="term" value="P:mitochondrial L-ornithine transmembrane transport"/>
    <property type="evidence" value="ECO:0007669"/>
    <property type="project" value="TreeGrafter"/>
</dbReference>
<comment type="subcellular location">
    <subcellularLocation>
        <location evidence="1">Mitochondrion membrane</location>
        <topology evidence="1">Multi-pass membrane protein</topology>
    </subcellularLocation>
</comment>
<evidence type="ECO:0000256" key="9">
    <source>
        <dbReference type="SAM" id="MobiDB-lite"/>
    </source>
</evidence>
<keyword evidence="11" id="KW-1185">Reference proteome</keyword>
<dbReference type="EMBL" id="JARKIB010000017">
    <property type="protein sequence ID" value="KAJ7769826.1"/>
    <property type="molecule type" value="Genomic_DNA"/>
</dbReference>
<dbReference type="GO" id="GO:0000064">
    <property type="term" value="F:L-ornithine transmembrane transporter activity"/>
    <property type="evidence" value="ECO:0007669"/>
    <property type="project" value="TreeGrafter"/>
</dbReference>
<feature type="region of interest" description="Disordered" evidence="9">
    <location>
        <begin position="165"/>
        <end position="204"/>
    </location>
</feature>
<evidence type="ECO:0000256" key="2">
    <source>
        <dbReference type="ARBA" id="ARBA00006375"/>
    </source>
</evidence>
<proteinExistence type="inferred from homology"/>
<accession>A0AAD7NP97</accession>
<feature type="compositionally biased region" description="Basic and acidic residues" evidence="9">
    <location>
        <begin position="62"/>
        <end position="76"/>
    </location>
</feature>
<comment type="caution">
    <text evidence="10">The sequence shown here is derived from an EMBL/GenBank/DDBJ whole genome shotgun (WGS) entry which is preliminary data.</text>
</comment>
<dbReference type="Gene3D" id="1.50.40.10">
    <property type="entry name" value="Mitochondrial carrier domain"/>
    <property type="match status" value="1"/>
</dbReference>
<evidence type="ECO:0000256" key="6">
    <source>
        <dbReference type="ARBA" id="ARBA00022989"/>
    </source>
</evidence>
<evidence type="ECO:0000256" key="4">
    <source>
        <dbReference type="ARBA" id="ARBA00022692"/>
    </source>
</evidence>
<reference evidence="10" key="1">
    <citation type="submission" date="2023-03" db="EMBL/GenBank/DDBJ databases">
        <title>Massive genome expansion in bonnet fungi (Mycena s.s.) driven by repeated elements and novel gene families across ecological guilds.</title>
        <authorList>
            <consortium name="Lawrence Berkeley National Laboratory"/>
            <person name="Harder C.B."/>
            <person name="Miyauchi S."/>
            <person name="Viragh M."/>
            <person name="Kuo A."/>
            <person name="Thoen E."/>
            <person name="Andreopoulos B."/>
            <person name="Lu D."/>
            <person name="Skrede I."/>
            <person name="Drula E."/>
            <person name="Henrissat B."/>
            <person name="Morin E."/>
            <person name="Kohler A."/>
            <person name="Barry K."/>
            <person name="LaButti K."/>
            <person name="Morin E."/>
            <person name="Salamov A."/>
            <person name="Lipzen A."/>
            <person name="Mereny Z."/>
            <person name="Hegedus B."/>
            <person name="Baldrian P."/>
            <person name="Stursova M."/>
            <person name="Weitz H."/>
            <person name="Taylor A."/>
            <person name="Grigoriev I.V."/>
            <person name="Nagy L.G."/>
            <person name="Martin F."/>
            <person name="Kauserud H."/>
        </authorList>
    </citation>
    <scope>NUCLEOTIDE SEQUENCE</scope>
    <source>
        <strain evidence="10">CBHHK182m</strain>
    </source>
</reference>